<evidence type="ECO:0000313" key="3">
    <source>
        <dbReference type="Proteomes" id="UP000244722"/>
    </source>
</evidence>
<feature type="compositionally biased region" description="Low complexity" evidence="1">
    <location>
        <begin position="17"/>
        <end position="41"/>
    </location>
</feature>
<dbReference type="Pfam" id="PF17119">
    <property type="entry name" value="MMU163"/>
    <property type="match status" value="1"/>
</dbReference>
<accession>A0A2T6ZZS6</accession>
<dbReference type="InterPro" id="IPR031342">
    <property type="entry name" value="Mug163-like"/>
</dbReference>
<organism evidence="2 3">
    <name type="scientific">Tuber borchii</name>
    <name type="common">White truffle</name>
    <dbReference type="NCBI Taxonomy" id="42251"/>
    <lineage>
        <taxon>Eukaryota</taxon>
        <taxon>Fungi</taxon>
        <taxon>Dikarya</taxon>
        <taxon>Ascomycota</taxon>
        <taxon>Pezizomycotina</taxon>
        <taxon>Pezizomycetes</taxon>
        <taxon>Pezizales</taxon>
        <taxon>Tuberaceae</taxon>
        <taxon>Tuber</taxon>
    </lineage>
</organism>
<name>A0A2T6ZZS6_TUBBO</name>
<dbReference type="OrthoDB" id="5329385at2759"/>
<dbReference type="PANTHER" id="PTHR31094">
    <property type="entry name" value="RIKEN CDNA 2310061I04 GENE"/>
    <property type="match status" value="1"/>
</dbReference>
<dbReference type="InterPro" id="IPR018790">
    <property type="entry name" value="DUF2358"/>
</dbReference>
<feature type="non-terminal residue" evidence="2">
    <location>
        <position position="213"/>
    </location>
</feature>
<evidence type="ECO:0000256" key="1">
    <source>
        <dbReference type="SAM" id="MobiDB-lite"/>
    </source>
</evidence>
<comment type="caution">
    <text evidence="2">The sequence shown here is derived from an EMBL/GenBank/DDBJ whole genome shotgun (WGS) entry which is preliminary data.</text>
</comment>
<feature type="region of interest" description="Disordered" evidence="1">
    <location>
        <begin position="1"/>
        <end position="93"/>
    </location>
</feature>
<evidence type="ECO:0000313" key="2">
    <source>
        <dbReference type="EMBL" id="PUU80945.1"/>
    </source>
</evidence>
<feature type="compositionally biased region" description="Basic residues" evidence="1">
    <location>
        <begin position="52"/>
        <end position="63"/>
    </location>
</feature>
<dbReference type="EMBL" id="NESQ01000053">
    <property type="protein sequence ID" value="PUU80945.1"/>
    <property type="molecule type" value="Genomic_DNA"/>
</dbReference>
<proteinExistence type="predicted"/>
<sequence>MLRHSLRQSSPLRRRPLLALSTNTNTGTSTSNNSTPLTSSLAPAPTSTPRKSPTHHHHHHHHQPSYFAASIPTPSPPPSQSSSKDHTPPSERSINLGRTIQTLRSHLPTLLQTPLPLDILSPSITLNLFPSTHPHLPTVRGRVAYVAALWTAPVAWGRLPGRNRRLEILSERMLRDGQGQGGGEGEGGEEVFVVRWRTGEEEDGFCGVFLFEF</sequence>
<dbReference type="PANTHER" id="PTHR31094:SF2">
    <property type="entry name" value="RIKEN CDNA 2310061I04 GENE"/>
    <property type="match status" value="1"/>
</dbReference>
<dbReference type="STRING" id="42251.A0A2T6ZZS6"/>
<protein>
    <submittedName>
        <fullName evidence="2">Uncharacterized protein</fullName>
    </submittedName>
</protein>
<dbReference type="Proteomes" id="UP000244722">
    <property type="component" value="Unassembled WGS sequence"/>
</dbReference>
<reference evidence="2 3" key="1">
    <citation type="submission" date="2017-04" db="EMBL/GenBank/DDBJ databases">
        <title>Draft genome sequence of Tuber borchii Vittad., a whitish edible truffle.</title>
        <authorList>
            <consortium name="DOE Joint Genome Institute"/>
            <person name="Murat C."/>
            <person name="Kuo A."/>
            <person name="Barry K.W."/>
            <person name="Clum A."/>
            <person name="Dockter R.B."/>
            <person name="Fauchery L."/>
            <person name="Iotti M."/>
            <person name="Kohler A."/>
            <person name="Labutti K."/>
            <person name="Lindquist E.A."/>
            <person name="Lipzen A."/>
            <person name="Ohm R.A."/>
            <person name="Wang M."/>
            <person name="Grigoriev I.V."/>
            <person name="Zambonelli A."/>
            <person name="Martin F.M."/>
        </authorList>
    </citation>
    <scope>NUCLEOTIDE SEQUENCE [LARGE SCALE GENOMIC DNA]</scope>
    <source>
        <strain evidence="2 3">Tbo3840</strain>
    </source>
</reference>
<keyword evidence="3" id="KW-1185">Reference proteome</keyword>
<dbReference type="AlphaFoldDB" id="A0A2T6ZZS6"/>
<feature type="compositionally biased region" description="Basic residues" evidence="1">
    <location>
        <begin position="1"/>
        <end position="16"/>
    </location>
</feature>
<gene>
    <name evidence="2" type="ORF">B9Z19DRAFT_894949</name>
</gene>